<reference evidence="3 4" key="1">
    <citation type="submission" date="2016-11" db="EMBL/GenBank/DDBJ databases">
        <authorList>
            <person name="Jaros S."/>
            <person name="Januszkiewicz K."/>
            <person name="Wedrychowicz H."/>
        </authorList>
    </citation>
    <scope>NUCLEOTIDE SEQUENCE [LARGE SCALE GENOMIC DNA]</scope>
    <source>
        <strain evidence="3 4">DSM 25661</strain>
    </source>
</reference>
<protein>
    <recommendedName>
        <fullName evidence="5">PEP-CTERM protein-sorting domain-containing protein</fullName>
    </recommendedName>
</protein>
<dbReference type="AlphaFoldDB" id="A0A1M4WR02"/>
<organism evidence="3 4">
    <name type="scientific">Psychroflexus salarius</name>
    <dbReference type="NCBI Taxonomy" id="1155689"/>
    <lineage>
        <taxon>Bacteria</taxon>
        <taxon>Pseudomonadati</taxon>
        <taxon>Bacteroidota</taxon>
        <taxon>Flavobacteriia</taxon>
        <taxon>Flavobacteriales</taxon>
        <taxon>Flavobacteriaceae</taxon>
        <taxon>Psychroflexus</taxon>
    </lineage>
</organism>
<feature type="signal peptide" evidence="2">
    <location>
        <begin position="1"/>
        <end position="22"/>
    </location>
</feature>
<evidence type="ECO:0000313" key="3">
    <source>
        <dbReference type="EMBL" id="SHE83648.1"/>
    </source>
</evidence>
<dbReference type="EMBL" id="FQTW01000006">
    <property type="protein sequence ID" value="SHE83648.1"/>
    <property type="molecule type" value="Genomic_DNA"/>
</dbReference>
<keyword evidence="1" id="KW-0472">Membrane</keyword>
<dbReference type="OrthoDB" id="1375681at2"/>
<feature type="chain" id="PRO_5012702637" description="PEP-CTERM protein-sorting domain-containing protein" evidence="2">
    <location>
        <begin position="23"/>
        <end position="65"/>
    </location>
</feature>
<keyword evidence="2" id="KW-0732">Signal</keyword>
<evidence type="ECO:0000256" key="1">
    <source>
        <dbReference type="SAM" id="Phobius"/>
    </source>
</evidence>
<keyword evidence="4" id="KW-1185">Reference proteome</keyword>
<dbReference type="RefSeq" id="WP_073193231.1">
    <property type="nucleotide sequence ID" value="NZ_FQTW01000006.1"/>
</dbReference>
<dbReference type="Proteomes" id="UP000184462">
    <property type="component" value="Unassembled WGS sequence"/>
</dbReference>
<gene>
    <name evidence="3" type="ORF">SAMN05444278_106121</name>
</gene>
<evidence type="ECO:0000256" key="2">
    <source>
        <dbReference type="SAM" id="SignalP"/>
    </source>
</evidence>
<evidence type="ECO:0000313" key="4">
    <source>
        <dbReference type="Proteomes" id="UP000184462"/>
    </source>
</evidence>
<accession>A0A1M4WR02</accession>
<sequence>MKFLKQASVILLFLFSFQIANSQSLEDEFGFEDDVNDEPAAPISNYVTFGLIIGVVYGFKKIKFT</sequence>
<feature type="transmembrane region" description="Helical" evidence="1">
    <location>
        <begin position="41"/>
        <end position="59"/>
    </location>
</feature>
<proteinExistence type="predicted"/>
<keyword evidence="1" id="KW-1133">Transmembrane helix</keyword>
<name>A0A1M4WR02_9FLAO</name>
<dbReference type="STRING" id="1155689.SAMN05444278_106121"/>
<evidence type="ECO:0008006" key="5">
    <source>
        <dbReference type="Google" id="ProtNLM"/>
    </source>
</evidence>
<keyword evidence="1" id="KW-0812">Transmembrane</keyword>